<gene>
    <name evidence="1" type="ORF">HE1_00787</name>
</gene>
<reference evidence="1 2" key="1">
    <citation type="journal article" date="2014" name="FEMS Microbiol. Lett.">
        <title>Draft genome sequences of three Holospora species (Holospora obtusa, Holospora undulata, and Holospora elegans), endonuclear symbiotic bacteria of the ciliate Paramecium caudatum.</title>
        <authorList>
            <person name="Dohra H."/>
            <person name="Tanaka K."/>
            <person name="Suzuki T."/>
            <person name="Fujishima M."/>
            <person name="Suzuki H."/>
        </authorList>
    </citation>
    <scope>NUCLEOTIDE SEQUENCE [LARGE SCALE GENOMIC DNA]</scope>
    <source>
        <strain evidence="1 2">E1</strain>
    </source>
</reference>
<evidence type="ECO:0000313" key="2">
    <source>
        <dbReference type="Proteomes" id="UP000024842"/>
    </source>
</evidence>
<evidence type="ECO:0000313" key="1">
    <source>
        <dbReference type="EMBL" id="GAJ46453.1"/>
    </source>
</evidence>
<name>A0A023DZF9_9PROT</name>
<dbReference type="STRING" id="1427503.HE1_00787"/>
<sequence>MQMPERLRHSVERNSEESIAKAAILFNVNPKTIIKWKNREDTKDLPIGLKKIKSTVLSESEEEASVAFKRMKYYIAYKKLFHI</sequence>
<dbReference type="Proteomes" id="UP000024842">
    <property type="component" value="Unassembled WGS sequence"/>
</dbReference>
<organism evidence="1 2">
    <name type="scientific">Holospora elegans E1</name>
    <dbReference type="NCBI Taxonomy" id="1427503"/>
    <lineage>
        <taxon>Bacteria</taxon>
        <taxon>Pseudomonadati</taxon>
        <taxon>Pseudomonadota</taxon>
        <taxon>Alphaproteobacteria</taxon>
        <taxon>Holosporales</taxon>
        <taxon>Holosporaceae</taxon>
        <taxon>Holospora</taxon>
    </lineage>
</organism>
<accession>A0A023DZF9</accession>
<dbReference type="EMBL" id="BAUP01000097">
    <property type="protein sequence ID" value="GAJ46453.1"/>
    <property type="molecule type" value="Genomic_DNA"/>
</dbReference>
<dbReference type="AlphaFoldDB" id="A0A023DZF9"/>
<dbReference type="OrthoDB" id="9803878at2"/>
<comment type="caution">
    <text evidence="1">The sequence shown here is derived from an EMBL/GenBank/DDBJ whole genome shotgun (WGS) entry which is preliminary data.</text>
</comment>
<keyword evidence="2" id="KW-1185">Reference proteome</keyword>
<evidence type="ECO:0008006" key="3">
    <source>
        <dbReference type="Google" id="ProtNLM"/>
    </source>
</evidence>
<proteinExistence type="predicted"/>
<protein>
    <recommendedName>
        <fullName evidence="3">Transposase</fullName>
    </recommendedName>
</protein>